<dbReference type="HOGENOM" id="CLU_004184_7_2_1"/>
<dbReference type="EMBL" id="KL647843">
    <property type="protein sequence ID" value="KEY73413.1"/>
    <property type="molecule type" value="Genomic_DNA"/>
</dbReference>
<dbReference type="AlphaFoldDB" id="A0A084B784"/>
<dbReference type="Pfam" id="PF06985">
    <property type="entry name" value="HET"/>
    <property type="match status" value="1"/>
</dbReference>
<name>A0A084B784_STACB</name>
<dbReference type="PANTHER" id="PTHR24148:SF64">
    <property type="entry name" value="HETEROKARYON INCOMPATIBILITY DOMAIN-CONTAINING PROTEIN"/>
    <property type="match status" value="1"/>
</dbReference>
<sequence>MTPFVYQPLEARQIRLLELLPGSRGAINCQLRHVSLEDEPHYEALSYYWGTTTQQVKIFVDGLSFFVTQNLHAALWRLRNANHPKTLWVDAICINQSDILEKNIQVALMRIIYRSCHCALVWLGEHDSYTKVAFQAIEFMASTYGGENYNYYDWRQIERSERPSFRFPLWSRLLSRPERLLSALAFNSLFTRPWFTRVWVIQEIALSPKAIVLCGAYQILWDLVEKASAMSRTNFEVQNHLGTILRFRNWPSNFADDVFCHMITAWHKDSTNPRDKIYGFLGLESIQNDDVPVEIDYAEDVNRTFIRFTKTYLSQTGNLQVLAISRGCKTTGSSDLPSWVIDYNYDRNKEPLPDQLISWTYEDRDGSVGSLNAGGTRFPSDTIASISMENEPAPARTGASSFAGLIAAWMSGVTFCRFYLEAKIMAENATPDGLYSPTGQSRLEAFWHIIYGHDPLKTYNATQIDERKDCEEFDSVLIRHVGRMSLGETSASIPLARIYLALVVLHGLLGQTSYLRFFGRIGITKQRRFFTTEKGYMGLGPRETRIGDKILILKGHQAPIVARDSEQWRVVGDSYIHGLMQGTLADVVWKMDNGVLDATFPDGLAPLIFGWIVAVYVEDLL</sequence>
<dbReference type="Proteomes" id="UP000028045">
    <property type="component" value="Unassembled WGS sequence"/>
</dbReference>
<protein>
    <recommendedName>
        <fullName evidence="1">Heterokaryon incompatibility domain-containing protein</fullName>
    </recommendedName>
</protein>
<reference evidence="2 3" key="1">
    <citation type="journal article" date="2014" name="BMC Genomics">
        <title>Comparative genome sequencing reveals chemotype-specific gene clusters in the toxigenic black mold Stachybotrys.</title>
        <authorList>
            <person name="Semeiks J."/>
            <person name="Borek D."/>
            <person name="Otwinowski Z."/>
            <person name="Grishin N.V."/>
        </authorList>
    </citation>
    <scope>NUCLEOTIDE SEQUENCE [LARGE SCALE GENOMIC DNA]</scope>
    <source>
        <strain evidence="3">CBS 109288 / IBT 7711</strain>
    </source>
</reference>
<dbReference type="InterPro" id="IPR010730">
    <property type="entry name" value="HET"/>
</dbReference>
<dbReference type="PANTHER" id="PTHR24148">
    <property type="entry name" value="ANKYRIN REPEAT DOMAIN-CONTAINING PROTEIN 39 HOMOLOG-RELATED"/>
    <property type="match status" value="1"/>
</dbReference>
<evidence type="ECO:0000313" key="3">
    <source>
        <dbReference type="Proteomes" id="UP000028045"/>
    </source>
</evidence>
<proteinExistence type="predicted"/>
<dbReference type="InterPro" id="IPR052895">
    <property type="entry name" value="HetReg/Transcr_Mod"/>
</dbReference>
<dbReference type="OrthoDB" id="2157530at2759"/>
<keyword evidence="3" id="KW-1185">Reference proteome</keyword>
<organism evidence="2 3">
    <name type="scientific">Stachybotrys chartarum (strain CBS 109288 / IBT 7711)</name>
    <name type="common">Toxic black mold</name>
    <name type="synonym">Stilbospora chartarum</name>
    <dbReference type="NCBI Taxonomy" id="1280523"/>
    <lineage>
        <taxon>Eukaryota</taxon>
        <taxon>Fungi</taxon>
        <taxon>Dikarya</taxon>
        <taxon>Ascomycota</taxon>
        <taxon>Pezizomycotina</taxon>
        <taxon>Sordariomycetes</taxon>
        <taxon>Hypocreomycetidae</taxon>
        <taxon>Hypocreales</taxon>
        <taxon>Stachybotryaceae</taxon>
        <taxon>Stachybotrys</taxon>
    </lineage>
</organism>
<evidence type="ECO:0000259" key="1">
    <source>
        <dbReference type="Pfam" id="PF06985"/>
    </source>
</evidence>
<feature type="domain" description="Heterokaryon incompatibility" evidence="1">
    <location>
        <begin position="42"/>
        <end position="203"/>
    </location>
</feature>
<gene>
    <name evidence="2" type="ORF">S7711_06833</name>
</gene>
<evidence type="ECO:0000313" key="2">
    <source>
        <dbReference type="EMBL" id="KEY73413.1"/>
    </source>
</evidence>
<accession>A0A084B784</accession>
<dbReference type="Pfam" id="PF26639">
    <property type="entry name" value="Het-6_barrel"/>
    <property type="match status" value="1"/>
</dbReference>